<reference evidence="3" key="2">
    <citation type="submission" date="2021-04" db="EMBL/GenBank/DDBJ databases">
        <authorList>
            <person name="Podell S."/>
        </authorList>
    </citation>
    <scope>NUCLEOTIDE SEQUENCE</scope>
    <source>
        <strain evidence="3">Hildebrandi</strain>
    </source>
</reference>
<feature type="transmembrane region" description="Helical" evidence="2">
    <location>
        <begin position="929"/>
        <end position="950"/>
    </location>
</feature>
<comment type="caution">
    <text evidence="3">The sequence shown here is derived from an EMBL/GenBank/DDBJ whole genome shotgun (WGS) entry which is preliminary data.</text>
</comment>
<evidence type="ECO:0000256" key="2">
    <source>
        <dbReference type="SAM" id="Phobius"/>
    </source>
</evidence>
<feature type="region of interest" description="Disordered" evidence="1">
    <location>
        <begin position="442"/>
        <end position="728"/>
    </location>
</feature>
<dbReference type="OrthoDB" id="48905at2759"/>
<feature type="compositionally biased region" description="Polar residues" evidence="1">
    <location>
        <begin position="340"/>
        <end position="395"/>
    </location>
</feature>
<feature type="compositionally biased region" description="Low complexity" evidence="1">
    <location>
        <begin position="210"/>
        <end position="225"/>
    </location>
</feature>
<accession>A0A9K3KQB7</accession>
<feature type="compositionally biased region" description="Polar residues" evidence="1">
    <location>
        <begin position="176"/>
        <end position="191"/>
    </location>
</feature>
<feature type="compositionally biased region" description="Polar residues" evidence="1">
    <location>
        <begin position="630"/>
        <end position="700"/>
    </location>
</feature>
<feature type="compositionally biased region" description="Low complexity" evidence="1">
    <location>
        <begin position="707"/>
        <end position="727"/>
    </location>
</feature>
<feature type="compositionally biased region" description="Polar residues" evidence="1">
    <location>
        <begin position="1"/>
        <end position="10"/>
    </location>
</feature>
<feature type="compositionally biased region" description="Low complexity" evidence="1">
    <location>
        <begin position="140"/>
        <end position="149"/>
    </location>
</feature>
<evidence type="ECO:0000313" key="3">
    <source>
        <dbReference type="EMBL" id="KAG7347304.1"/>
    </source>
</evidence>
<feature type="compositionally biased region" description="Low complexity" evidence="1">
    <location>
        <begin position="192"/>
        <end position="203"/>
    </location>
</feature>
<proteinExistence type="predicted"/>
<feature type="transmembrane region" description="Helical" evidence="2">
    <location>
        <begin position="956"/>
        <end position="974"/>
    </location>
</feature>
<keyword evidence="2" id="KW-0472">Membrane</keyword>
<feature type="compositionally biased region" description="Polar residues" evidence="1">
    <location>
        <begin position="520"/>
        <end position="547"/>
    </location>
</feature>
<feature type="compositionally biased region" description="Basic and acidic residues" evidence="1">
    <location>
        <begin position="154"/>
        <end position="171"/>
    </location>
</feature>
<feature type="compositionally biased region" description="Low complexity" evidence="1">
    <location>
        <begin position="591"/>
        <end position="605"/>
    </location>
</feature>
<protein>
    <submittedName>
        <fullName evidence="3">Uncharacterized protein</fullName>
    </submittedName>
</protein>
<evidence type="ECO:0000256" key="1">
    <source>
        <dbReference type="SAM" id="MobiDB-lite"/>
    </source>
</evidence>
<name>A0A9K3KQB7_9STRA</name>
<feature type="compositionally biased region" description="Polar residues" evidence="1">
    <location>
        <begin position="30"/>
        <end position="42"/>
    </location>
</feature>
<feature type="compositionally biased region" description="Basic and acidic residues" evidence="1">
    <location>
        <begin position="471"/>
        <end position="486"/>
    </location>
</feature>
<feature type="region of interest" description="Disordered" evidence="1">
    <location>
        <begin position="130"/>
        <end position="395"/>
    </location>
</feature>
<dbReference type="AlphaFoldDB" id="A0A9K3KQB7"/>
<feature type="compositionally biased region" description="Basic and acidic residues" evidence="1">
    <location>
        <begin position="445"/>
        <end position="454"/>
    </location>
</feature>
<sequence length="1068" mass="113666">MADPANSNTGRAPPDEKLSNSVTIEPEWIASNQSSHATSGDSTRAETIEEQLLQMASSPRGEAFLSPQRNIGSETSVDVGVDAGSTQMPGGAQEAFSIQMSTVRGESVSALSGYSAVDDSGHVRSVMPITSIAADRGPPTSIIQQTQQGDDTDSILKLDSMKEEGSERMSEVSDFQMPSGNGNNTNVLNIESSSGSSMGSQGSYAHQVPALSQSTSATSASNSAGESKEQKQANRTQTHLSREVDLAKGSVVLPPRSGGGLMMMNAPSVSVNSLGTSMPPDMGCHPNNSDLDDILGPKGEPVQSDLDDILGPHDGKPSDLDDTLGPYQAGGSKAPDQLPSADSGSLNYASKYLPSQQQETTFPKTFDRNSYTEQSPSVTPVGSEPGTPTNRTPSLSRQAIDHIGRALAQRDAEHNPLSPAAGTAASILPEVSVIGGASTAFGTAMDHHTPRDKAGMATPQPYDSSSKTHPRKEFFPAKVESLDSVERTSTWESQNKWAASTSHVTSARDEISSHGRGTLSPDNQSSYWVSSRGETTSPGVSSRGETLSPSESEVISPSSRAGHTLSPSTRATRLLSSGLSSQVESFESSRRGPSMASPAASSESGTPSRGYSSQGDAFSPTEHTRDYSFTGHTRTDNSQSMSQTESFSRSDRQFSPSTSAYSQETGRQFTYESDEGSPSTSNRRSVPDLSQSASEDTGVSGTERTRTNTTRTGILSTETSVGVSTESDGGRLWRMAEVEARNNSDRPVSPQARKFAESIMARTRSRADPDALVDNGSNMGGDAMETPSRSMIKLTTEEDVGIIESTALARKRVRVVQLLGAGLATFLISFMGGFWIQSSCHFVSTLVEVGENGEEFSLHFGLWKYTPIDSVFQGYSYCSQYDDEFLNDGPWFGRLTSNLALIGGAFSLLVLWIYLVFGRCIHKLWKGAVITAGLSGVLQLLSLSIFAGPVCAGGCRLGPGGYVSILAGCFYLFLAHEMHYNAPLVTVVDGLLAASPSSEQPQNLMADLEMKDFKHGAKAYVRRLTLGEANPYPTLNQVQRGNGSQIGGQMMDRDCSKGRSYQPPPVFV</sequence>
<feature type="compositionally biased region" description="Low complexity" evidence="1">
    <location>
        <begin position="548"/>
        <end position="559"/>
    </location>
</feature>
<feature type="region of interest" description="Disordered" evidence="1">
    <location>
        <begin position="1"/>
        <end position="90"/>
    </location>
</feature>
<feature type="compositionally biased region" description="Polar residues" evidence="1">
    <location>
        <begin position="487"/>
        <end position="505"/>
    </location>
</feature>
<keyword evidence="2" id="KW-0812">Transmembrane</keyword>
<evidence type="ECO:0000313" key="4">
    <source>
        <dbReference type="Proteomes" id="UP000693970"/>
    </source>
</evidence>
<organism evidence="3 4">
    <name type="scientific">Nitzschia inconspicua</name>
    <dbReference type="NCBI Taxonomy" id="303405"/>
    <lineage>
        <taxon>Eukaryota</taxon>
        <taxon>Sar</taxon>
        <taxon>Stramenopiles</taxon>
        <taxon>Ochrophyta</taxon>
        <taxon>Bacillariophyta</taxon>
        <taxon>Bacillariophyceae</taxon>
        <taxon>Bacillariophycidae</taxon>
        <taxon>Bacillariales</taxon>
        <taxon>Bacillariaceae</taxon>
        <taxon>Nitzschia</taxon>
    </lineage>
</organism>
<feature type="compositionally biased region" description="Basic and acidic residues" evidence="1">
    <location>
        <begin position="310"/>
        <end position="319"/>
    </location>
</feature>
<feature type="compositionally biased region" description="Polar residues" evidence="1">
    <location>
        <begin position="565"/>
        <end position="586"/>
    </location>
</feature>
<dbReference type="EMBL" id="JAGRRH010000020">
    <property type="protein sequence ID" value="KAG7347304.1"/>
    <property type="molecule type" value="Genomic_DNA"/>
</dbReference>
<gene>
    <name evidence="3" type="ORF">IV203_016009</name>
</gene>
<keyword evidence="2" id="KW-1133">Transmembrane helix</keyword>
<keyword evidence="4" id="KW-1185">Reference proteome</keyword>
<feature type="region of interest" description="Disordered" evidence="1">
    <location>
        <begin position="1046"/>
        <end position="1068"/>
    </location>
</feature>
<reference evidence="3" key="1">
    <citation type="journal article" date="2021" name="Sci. Rep.">
        <title>Diploid genomic architecture of Nitzschia inconspicua, an elite biomass production diatom.</title>
        <authorList>
            <person name="Oliver A."/>
            <person name="Podell S."/>
            <person name="Pinowska A."/>
            <person name="Traller J.C."/>
            <person name="Smith S.R."/>
            <person name="McClure R."/>
            <person name="Beliaev A."/>
            <person name="Bohutskyi P."/>
            <person name="Hill E.A."/>
            <person name="Rabines A."/>
            <person name="Zheng H."/>
            <person name="Allen L.Z."/>
            <person name="Kuo A."/>
            <person name="Grigoriev I.V."/>
            <person name="Allen A.E."/>
            <person name="Hazlebeck D."/>
            <person name="Allen E.E."/>
        </authorList>
    </citation>
    <scope>NUCLEOTIDE SEQUENCE</scope>
    <source>
        <strain evidence="3">Hildebrandi</strain>
    </source>
</reference>
<dbReference type="Proteomes" id="UP000693970">
    <property type="component" value="Unassembled WGS sequence"/>
</dbReference>
<feature type="region of interest" description="Disordered" evidence="1">
    <location>
        <begin position="766"/>
        <end position="786"/>
    </location>
</feature>
<feature type="compositionally biased region" description="Polar residues" evidence="1">
    <location>
        <begin position="67"/>
        <end position="76"/>
    </location>
</feature>
<feature type="transmembrane region" description="Helical" evidence="2">
    <location>
        <begin position="899"/>
        <end position="917"/>
    </location>
</feature>
<feature type="compositionally biased region" description="Polar residues" evidence="1">
    <location>
        <begin position="606"/>
        <end position="616"/>
    </location>
</feature>
<feature type="compositionally biased region" description="Polar residues" evidence="1">
    <location>
        <begin position="267"/>
        <end position="276"/>
    </location>
</feature>